<feature type="region of interest" description="Disordered" evidence="1">
    <location>
        <begin position="153"/>
        <end position="181"/>
    </location>
</feature>
<feature type="region of interest" description="Disordered" evidence="1">
    <location>
        <begin position="1121"/>
        <end position="1201"/>
    </location>
</feature>
<evidence type="ECO:0000256" key="1">
    <source>
        <dbReference type="SAM" id="MobiDB-lite"/>
    </source>
</evidence>
<feature type="compositionally biased region" description="Polar residues" evidence="1">
    <location>
        <begin position="1189"/>
        <end position="1201"/>
    </location>
</feature>
<feature type="region of interest" description="Disordered" evidence="1">
    <location>
        <begin position="588"/>
        <end position="609"/>
    </location>
</feature>
<feature type="compositionally biased region" description="Polar residues" evidence="1">
    <location>
        <begin position="245"/>
        <end position="254"/>
    </location>
</feature>
<feature type="compositionally biased region" description="Basic and acidic residues" evidence="1">
    <location>
        <begin position="486"/>
        <end position="515"/>
    </location>
</feature>
<feature type="compositionally biased region" description="Low complexity" evidence="1">
    <location>
        <begin position="967"/>
        <end position="984"/>
    </location>
</feature>
<feature type="compositionally biased region" description="Low complexity" evidence="1">
    <location>
        <begin position="844"/>
        <end position="855"/>
    </location>
</feature>
<feature type="region of interest" description="Disordered" evidence="1">
    <location>
        <begin position="1066"/>
        <end position="1088"/>
    </location>
</feature>
<feature type="compositionally biased region" description="Polar residues" evidence="1">
    <location>
        <begin position="472"/>
        <end position="481"/>
    </location>
</feature>
<name>A0A9W8DK07_9FUNG</name>
<feature type="compositionally biased region" description="Acidic residues" evidence="1">
    <location>
        <begin position="310"/>
        <end position="327"/>
    </location>
</feature>
<feature type="compositionally biased region" description="Polar residues" evidence="1">
    <location>
        <begin position="701"/>
        <end position="715"/>
    </location>
</feature>
<organism evidence="2 3">
    <name type="scientific">Mycoemilia scoparia</name>
    <dbReference type="NCBI Taxonomy" id="417184"/>
    <lineage>
        <taxon>Eukaryota</taxon>
        <taxon>Fungi</taxon>
        <taxon>Fungi incertae sedis</taxon>
        <taxon>Zoopagomycota</taxon>
        <taxon>Kickxellomycotina</taxon>
        <taxon>Kickxellomycetes</taxon>
        <taxon>Kickxellales</taxon>
        <taxon>Kickxellaceae</taxon>
        <taxon>Mycoemilia</taxon>
    </lineage>
</organism>
<feature type="compositionally biased region" description="Polar residues" evidence="1">
    <location>
        <begin position="26"/>
        <end position="41"/>
    </location>
</feature>
<reference evidence="2" key="1">
    <citation type="submission" date="2022-07" db="EMBL/GenBank/DDBJ databases">
        <title>Phylogenomic reconstructions and comparative analyses of Kickxellomycotina fungi.</title>
        <authorList>
            <person name="Reynolds N.K."/>
            <person name="Stajich J.E."/>
            <person name="Barry K."/>
            <person name="Grigoriev I.V."/>
            <person name="Crous P."/>
            <person name="Smith M.E."/>
        </authorList>
    </citation>
    <scope>NUCLEOTIDE SEQUENCE</scope>
    <source>
        <strain evidence="2">NBRC 100468</strain>
    </source>
</reference>
<feature type="region of interest" description="Disordered" evidence="1">
    <location>
        <begin position="880"/>
        <end position="926"/>
    </location>
</feature>
<dbReference type="EMBL" id="JANBPU010000288">
    <property type="protein sequence ID" value="KAJ1913082.1"/>
    <property type="molecule type" value="Genomic_DNA"/>
</dbReference>
<feature type="compositionally biased region" description="Low complexity" evidence="1">
    <location>
        <begin position="690"/>
        <end position="700"/>
    </location>
</feature>
<protein>
    <submittedName>
        <fullName evidence="2">Uncharacterized protein</fullName>
    </submittedName>
</protein>
<evidence type="ECO:0000313" key="3">
    <source>
        <dbReference type="Proteomes" id="UP001150538"/>
    </source>
</evidence>
<feature type="region of interest" description="Disordered" evidence="1">
    <location>
        <begin position="228"/>
        <end position="275"/>
    </location>
</feature>
<feature type="compositionally biased region" description="Basic and acidic residues" evidence="1">
    <location>
        <begin position="256"/>
        <end position="269"/>
    </location>
</feature>
<comment type="caution">
    <text evidence="2">The sequence shown here is derived from an EMBL/GenBank/DDBJ whole genome shotgun (WGS) entry which is preliminary data.</text>
</comment>
<feature type="region of interest" description="Disordered" evidence="1">
    <location>
        <begin position="385"/>
        <end position="422"/>
    </location>
</feature>
<gene>
    <name evidence="2" type="ORF">H4219_005362</name>
</gene>
<feature type="region of interest" description="Disordered" evidence="1">
    <location>
        <begin position="764"/>
        <end position="801"/>
    </location>
</feature>
<feature type="compositionally biased region" description="Low complexity" evidence="1">
    <location>
        <begin position="458"/>
        <end position="471"/>
    </location>
</feature>
<dbReference type="Proteomes" id="UP001150538">
    <property type="component" value="Unassembled WGS sequence"/>
</dbReference>
<feature type="compositionally biased region" description="Polar residues" evidence="1">
    <location>
        <begin position="555"/>
        <end position="564"/>
    </location>
</feature>
<feature type="compositionally biased region" description="Polar residues" evidence="1">
    <location>
        <begin position="880"/>
        <end position="891"/>
    </location>
</feature>
<accession>A0A9W8DK07</accession>
<feature type="region of interest" description="Disordered" evidence="1">
    <location>
        <begin position="960"/>
        <end position="1010"/>
    </location>
</feature>
<dbReference type="AlphaFoldDB" id="A0A9W8DK07"/>
<feature type="region of interest" description="Disordered" evidence="1">
    <location>
        <begin position="1"/>
        <end position="98"/>
    </location>
</feature>
<feature type="compositionally biased region" description="Basic and acidic residues" evidence="1">
    <location>
        <begin position="1172"/>
        <end position="1184"/>
    </location>
</feature>
<feature type="region of interest" description="Disordered" evidence="1">
    <location>
        <begin position="690"/>
        <end position="719"/>
    </location>
</feature>
<feature type="region of interest" description="Disordered" evidence="1">
    <location>
        <begin position="450"/>
        <end position="568"/>
    </location>
</feature>
<feature type="compositionally biased region" description="Polar residues" evidence="1">
    <location>
        <begin position="1066"/>
        <end position="1077"/>
    </location>
</feature>
<keyword evidence="3" id="KW-1185">Reference proteome</keyword>
<feature type="compositionally biased region" description="Low complexity" evidence="1">
    <location>
        <begin position="398"/>
        <end position="412"/>
    </location>
</feature>
<feature type="compositionally biased region" description="Low complexity" evidence="1">
    <location>
        <begin position="910"/>
        <end position="926"/>
    </location>
</feature>
<feature type="compositionally biased region" description="Low complexity" evidence="1">
    <location>
        <begin position="785"/>
        <end position="800"/>
    </location>
</feature>
<feature type="compositionally biased region" description="Low complexity" evidence="1">
    <location>
        <begin position="49"/>
        <end position="77"/>
    </location>
</feature>
<feature type="region of interest" description="Disordered" evidence="1">
    <location>
        <begin position="835"/>
        <end position="862"/>
    </location>
</feature>
<evidence type="ECO:0000313" key="2">
    <source>
        <dbReference type="EMBL" id="KAJ1913082.1"/>
    </source>
</evidence>
<feature type="compositionally biased region" description="Basic and acidic residues" evidence="1">
    <location>
        <begin position="894"/>
        <end position="904"/>
    </location>
</feature>
<feature type="compositionally biased region" description="Polar residues" evidence="1">
    <location>
        <begin position="385"/>
        <end position="397"/>
    </location>
</feature>
<proteinExistence type="predicted"/>
<feature type="region of interest" description="Disordered" evidence="1">
    <location>
        <begin position="303"/>
        <end position="336"/>
    </location>
</feature>
<sequence>MIQSQIPAHHSPYYQNQRGYNPPQPSANMVRTRNLSTQPISSAGYPCQSYGSISSTASSASGSSNGAYGSVGSNYGSTRRTKPLPTPPQGPQRRPSQAEMGYQYGSINSSRFINDINNAELPGSNSSTLRPRRELIASRSSYCLRPPSQVILNPKSSMSSETLQPTPNLTTTEPSNSIDRGIEFQPGRSFLELDSPKVKNRFVGKLKTMFSMGDIKKEQQQQEIAKSFNLLPPPPPISAMAGKANSRSRTNVSADQKGENSKNNPDKNKHVPSLHVRFNLPRDSIISTKEGMVTPIIHGSDVYYSSDYTSSDEDESDSENEEEEEDVTSQPIVRRRKSFMGRENRVLSRILSTIGIQYEPESPHQIVGLVKDESRDKGFVVKSVTPYSAASSEGNSKTAPDTENTATTTPAPSVDSEGKRLKQVKSGLKALRSSISTPLLRRPASFFFPDLKINPMPTAQQQTTQEVSETTKNSSSTTRKVSFSKKPKEETKAPETKRPKDTKIRRLFTESRKSQDQQSRQRFQRTRSFLWGPSHVRNQSKEQENTTAIHEPTDKSTPQITRRGSSLAPARPKHINVLPVMRSSVAIPYQSTSSSSSKESTKPIPHPRENNALDKVKRQVLTNDTMRTVGEYVHVRPSINQNMVQGQISHHQQSNTRMEPLPLHHQSIERPSPRSVQPPSNYQAMMMGRSRSSTLMSDSSKYSFQSANSSISNGNEDSDKFYSAVSLPLSQQQDGPSTSLTEQQSQTSQASMLLNVADEYASSLSEPAAHRHSLALDQQRKSFDSSSTESSTGTSSEASTKVNLMDELLSNPWAGVPSSASSSIRSLKSLCEGASDGVAAPNKSLSPSPSQPRSRALGRNNSTIGRSRWSIYKEFELQRQNSTNNNHSDISFQAKDDHDDDNGHDGGSGAAATASVGDSSDTLSSSESLNCSVYDVLQSRSIGSASLRSVFSSLGRTASGQIAPIKPSSSSTSSTRSSSRTPSPQKERQKQQSAEQVEQSIPREDSKPKNFVSHHHHTLLTNIAISESICSTISEESIASTISSASDSDGSSSLDVIISTRYPNLYQPSTNQRQQGTGALATPPLSGNSINTNSTSYQQLSMRSHTVQTAMPELIGTTSMGNLHHHRASSNSSNSSRDTFVTLQPYEGPKNGDTASSNSGIYGLLPTPESSLADRRPRKHDYQNHKRASSVTSTVVENTKSSIQSDIMAQQHSHARKRPLLHQTSFARHHSMYDNGTPDYV</sequence>
<feature type="compositionally biased region" description="Polar residues" evidence="1">
    <location>
        <begin position="153"/>
        <end position="178"/>
    </location>
</feature>